<dbReference type="InterPro" id="IPR009343">
    <property type="entry name" value="DUF1002"/>
</dbReference>
<proteinExistence type="predicted"/>
<evidence type="ECO:0000313" key="2">
    <source>
        <dbReference type="Proteomes" id="UP000831817"/>
    </source>
</evidence>
<dbReference type="EMBL" id="AP025698">
    <property type="protein sequence ID" value="BDH79005.1"/>
    <property type="molecule type" value="Genomic_DNA"/>
</dbReference>
<gene>
    <name evidence="1" type="ORF">MTTB_03840</name>
</gene>
<keyword evidence="2" id="KW-1185">Reference proteome</keyword>
<dbReference type="RefSeq" id="WP_248564859.1">
    <property type="nucleotide sequence ID" value="NZ_AP025698.1"/>
</dbReference>
<dbReference type="Proteomes" id="UP000831817">
    <property type="component" value="Chromosome"/>
</dbReference>
<evidence type="ECO:0008006" key="3">
    <source>
        <dbReference type="Google" id="ProtNLM"/>
    </source>
</evidence>
<accession>A0ABM7YCS1</accession>
<evidence type="ECO:0000313" key="1">
    <source>
        <dbReference type="EMBL" id="BDH79005.1"/>
    </source>
</evidence>
<dbReference type="Pfam" id="PF06207">
    <property type="entry name" value="DUF1002"/>
    <property type="match status" value="1"/>
</dbReference>
<protein>
    <recommendedName>
        <fullName evidence="3">DUF1002 domain-containing protein</fullName>
    </recommendedName>
</protein>
<name>A0ABM7YCS1_9EURY</name>
<reference evidence="1 2" key="1">
    <citation type="submission" date="2022-04" db="EMBL/GenBank/DDBJ databases">
        <title>Complete genome of Methanothermobacter tenebrarum strain RMAS.</title>
        <authorList>
            <person name="Nakamura K."/>
            <person name="Oshima K."/>
            <person name="Hattori M."/>
            <person name="Kamagata Y."/>
            <person name="Takamizawa K."/>
        </authorList>
    </citation>
    <scope>NUCLEOTIDE SEQUENCE [LARGE SCALE GENOMIC DNA]</scope>
    <source>
        <strain evidence="1 2">RMAS</strain>
    </source>
</reference>
<organism evidence="1 2">
    <name type="scientific">Methanothermobacter tenebrarum</name>
    <dbReference type="NCBI Taxonomy" id="680118"/>
    <lineage>
        <taxon>Archaea</taxon>
        <taxon>Methanobacteriati</taxon>
        <taxon>Methanobacteriota</taxon>
        <taxon>Methanomada group</taxon>
        <taxon>Methanobacteria</taxon>
        <taxon>Methanobacteriales</taxon>
        <taxon>Methanobacteriaceae</taxon>
        <taxon>Methanothermobacter</taxon>
    </lineage>
</organism>
<sequence length="279" mass="31298">MRYILLALILSILFVYGASGLSITIGETTYKNPEYKKAMMDYFQSKTDKSIKDVNIEVIRAQDVNRISENVTGEVYNQGQIFSCAMVDLDHDNLTIIVDQSKIKNVTPQMYANSLKSAGIERGYVVVSSPLPASGEATLLGIFRSYETLIGAKIPDEVKMASLKEIHLQTRLVNETGESGDSIAQLISEVKNRTEFENINDTHKIKQIVSNTADKLDINLTSTQIEDISQVIANSQKVHGLTTNIKKRLEKETHGPRLEDQLYSWLQSRYDYLISLLST</sequence>
<dbReference type="GeneID" id="71964897"/>